<keyword evidence="2" id="KW-0812">Transmembrane</keyword>
<feature type="transmembrane region" description="Helical" evidence="2">
    <location>
        <begin position="58"/>
        <end position="78"/>
    </location>
</feature>
<evidence type="ECO:0000256" key="1">
    <source>
        <dbReference type="SAM" id="MobiDB-lite"/>
    </source>
</evidence>
<organism evidence="4 5">
    <name type="scientific">Ephemerocybe angulata</name>
    <dbReference type="NCBI Taxonomy" id="980116"/>
    <lineage>
        <taxon>Eukaryota</taxon>
        <taxon>Fungi</taxon>
        <taxon>Dikarya</taxon>
        <taxon>Basidiomycota</taxon>
        <taxon>Agaricomycotina</taxon>
        <taxon>Agaricomycetes</taxon>
        <taxon>Agaricomycetidae</taxon>
        <taxon>Agaricales</taxon>
        <taxon>Agaricineae</taxon>
        <taxon>Psathyrellaceae</taxon>
        <taxon>Ephemerocybe</taxon>
    </lineage>
</organism>
<dbReference type="Proteomes" id="UP000521943">
    <property type="component" value="Unassembled WGS sequence"/>
</dbReference>
<evidence type="ECO:0000313" key="5">
    <source>
        <dbReference type="Proteomes" id="UP000521943"/>
    </source>
</evidence>
<evidence type="ECO:0000259" key="3">
    <source>
        <dbReference type="Pfam" id="PF20151"/>
    </source>
</evidence>
<feature type="region of interest" description="Disordered" evidence="1">
    <location>
        <begin position="295"/>
        <end position="316"/>
    </location>
</feature>
<reference evidence="4 5" key="1">
    <citation type="submission" date="2020-07" db="EMBL/GenBank/DDBJ databases">
        <title>Comparative genomics of pyrophilous fungi reveals a link between fire events and developmental genes.</title>
        <authorList>
            <consortium name="DOE Joint Genome Institute"/>
            <person name="Steindorff A.S."/>
            <person name="Carver A."/>
            <person name="Calhoun S."/>
            <person name="Stillman K."/>
            <person name="Liu H."/>
            <person name="Lipzen A."/>
            <person name="Pangilinan J."/>
            <person name="Labutti K."/>
            <person name="Bruns T.D."/>
            <person name="Grigoriev I.V."/>
        </authorList>
    </citation>
    <scope>NUCLEOTIDE SEQUENCE [LARGE SCALE GENOMIC DNA]</scope>
    <source>
        <strain evidence="4 5">CBS 144469</strain>
    </source>
</reference>
<feature type="transmembrane region" description="Helical" evidence="2">
    <location>
        <begin position="90"/>
        <end position="118"/>
    </location>
</feature>
<comment type="caution">
    <text evidence="4">The sequence shown here is derived from an EMBL/GenBank/DDBJ whole genome shotgun (WGS) entry which is preliminary data.</text>
</comment>
<feature type="transmembrane region" description="Helical" evidence="2">
    <location>
        <begin position="251"/>
        <end position="274"/>
    </location>
</feature>
<name>A0A8H6M855_9AGAR</name>
<feature type="region of interest" description="Disordered" evidence="1">
    <location>
        <begin position="338"/>
        <end position="359"/>
    </location>
</feature>
<keyword evidence="2" id="KW-0472">Membrane</keyword>
<dbReference type="EMBL" id="JACGCI010000029">
    <property type="protein sequence ID" value="KAF6755646.1"/>
    <property type="molecule type" value="Genomic_DNA"/>
</dbReference>
<evidence type="ECO:0000256" key="2">
    <source>
        <dbReference type="SAM" id="Phobius"/>
    </source>
</evidence>
<keyword evidence="5" id="KW-1185">Reference proteome</keyword>
<gene>
    <name evidence="4" type="ORF">DFP72DRAFT_896147</name>
</gene>
<sequence length="359" mass="38814">MSLSPEDLADLTLEIPIWTLQEYLSLALYSFYFYYFLTTLAEEVSTMWHQKRGTGKMLFFVNRYIPIAGIIQLILLEFRVHTVFTPKGCTALWIGTVVTAKATTIVSEVALLLCLYALLGASRRYLVLLLAVYTGLTLGGIIPQIGHGSEAASALPIDPIDEALGYACTWENEFTPAATAAYAAAGYVSLAKAVAISALAIAIFFVRYRNKTGTLIHIVRRDSGVQILSLTAIRLGGAITAALQLKLGFYNIPVAIVDGLITVLVPILSCRLLLNMRKSGDPIVRTIVSTLLFDPPRPGEDSEDDFDDGDDTDVSASPIEKARFAGLGRKKATALGVKEKGDIEGGDGRSGNLDGIEYV</sequence>
<dbReference type="InterPro" id="IPR045340">
    <property type="entry name" value="DUF6533"/>
</dbReference>
<dbReference type="Pfam" id="PF20151">
    <property type="entry name" value="DUF6533"/>
    <property type="match status" value="1"/>
</dbReference>
<evidence type="ECO:0000313" key="4">
    <source>
        <dbReference type="EMBL" id="KAF6755646.1"/>
    </source>
</evidence>
<feature type="transmembrane region" description="Helical" evidence="2">
    <location>
        <begin position="180"/>
        <end position="206"/>
    </location>
</feature>
<dbReference type="OrthoDB" id="3081689at2759"/>
<feature type="compositionally biased region" description="Acidic residues" evidence="1">
    <location>
        <begin position="301"/>
        <end position="313"/>
    </location>
</feature>
<feature type="transmembrane region" description="Helical" evidence="2">
    <location>
        <begin position="20"/>
        <end position="37"/>
    </location>
</feature>
<feature type="compositionally biased region" description="Basic and acidic residues" evidence="1">
    <location>
        <begin position="338"/>
        <end position="347"/>
    </location>
</feature>
<proteinExistence type="predicted"/>
<feature type="domain" description="DUF6533" evidence="3">
    <location>
        <begin position="23"/>
        <end position="68"/>
    </location>
</feature>
<keyword evidence="2" id="KW-1133">Transmembrane helix</keyword>
<accession>A0A8H6M855</accession>
<protein>
    <recommendedName>
        <fullName evidence="3">DUF6533 domain-containing protein</fullName>
    </recommendedName>
</protein>
<dbReference type="AlphaFoldDB" id="A0A8H6M855"/>
<feature type="transmembrane region" description="Helical" evidence="2">
    <location>
        <begin position="125"/>
        <end position="146"/>
    </location>
</feature>